<keyword evidence="2" id="KW-1185">Reference proteome</keyword>
<dbReference type="Proteomes" id="UP001150581">
    <property type="component" value="Unassembled WGS sequence"/>
</dbReference>
<organism evidence="1 2">
    <name type="scientific">Kickxella alabastrina</name>
    <dbReference type="NCBI Taxonomy" id="61397"/>
    <lineage>
        <taxon>Eukaryota</taxon>
        <taxon>Fungi</taxon>
        <taxon>Fungi incertae sedis</taxon>
        <taxon>Zoopagomycota</taxon>
        <taxon>Kickxellomycotina</taxon>
        <taxon>Kickxellomycetes</taxon>
        <taxon>Kickxellales</taxon>
        <taxon>Kickxellaceae</taxon>
        <taxon>Kickxella</taxon>
    </lineage>
</organism>
<accession>A0ACC1I5X4</accession>
<name>A0ACC1I5X4_9FUNG</name>
<protein>
    <submittedName>
        <fullName evidence="1">Uncharacterized protein</fullName>
    </submittedName>
</protein>
<comment type="caution">
    <text evidence="1">The sequence shown here is derived from an EMBL/GenBank/DDBJ whole genome shotgun (WGS) entry which is preliminary data.</text>
</comment>
<evidence type="ECO:0000313" key="2">
    <source>
        <dbReference type="Proteomes" id="UP001150581"/>
    </source>
</evidence>
<dbReference type="EMBL" id="JANBPG010001714">
    <property type="protein sequence ID" value="KAJ1888619.1"/>
    <property type="molecule type" value="Genomic_DNA"/>
</dbReference>
<reference evidence="1" key="1">
    <citation type="submission" date="2022-07" db="EMBL/GenBank/DDBJ databases">
        <title>Phylogenomic reconstructions and comparative analyses of Kickxellomycotina fungi.</title>
        <authorList>
            <person name="Reynolds N.K."/>
            <person name="Stajich J.E."/>
            <person name="Barry K."/>
            <person name="Grigoriev I.V."/>
            <person name="Crous P."/>
            <person name="Smith M.E."/>
        </authorList>
    </citation>
    <scope>NUCLEOTIDE SEQUENCE</scope>
    <source>
        <strain evidence="1">Benny 63K</strain>
    </source>
</reference>
<proteinExistence type="predicted"/>
<evidence type="ECO:0000313" key="1">
    <source>
        <dbReference type="EMBL" id="KAJ1888619.1"/>
    </source>
</evidence>
<sequence>MGVWHSPEYISTIVQKNSSMATFRSDIENTVHAAVHVHMGDDMGAAHSPNDWAFMLHHANMDRLRWQWQQLDNHLWTMDGPSHDGAATTLSIDLIYFDEPIPHPSDLTKECIRMHSYDPAEVGRAWSDARAFAGDMAKVNYRSPF</sequence>
<gene>
    <name evidence="1" type="ORF">LPJ66_008477</name>
</gene>